<reference evidence="3 4" key="1">
    <citation type="journal article" date="2013" name="Gut Pathog.">
        <title>Evidence of a new metabolic capacity in an emerging diarrheal pathogen: lessons from the draft genomes of Vibrio fluvialis strains PG41 and I21563.</title>
        <authorList>
            <person name="Khatri I."/>
            <person name="Mahajan S."/>
            <person name="Dureja C."/>
            <person name="Subramanian S."/>
            <person name="Raychaudhuri S."/>
        </authorList>
    </citation>
    <scope>NUCLEOTIDE SEQUENCE [LARGE SCALE GENOMIC DNA]</scope>
    <source>
        <strain evidence="3 4">PG41</strain>
    </source>
</reference>
<evidence type="ECO:0000256" key="1">
    <source>
        <dbReference type="ARBA" id="ARBA00009919"/>
    </source>
</evidence>
<dbReference type="Pfam" id="PF00899">
    <property type="entry name" value="ThiF"/>
    <property type="match status" value="1"/>
</dbReference>
<dbReference type="AlphaFoldDB" id="S7HW85"/>
<dbReference type="PANTHER" id="PTHR10953">
    <property type="entry name" value="UBIQUITIN-ACTIVATING ENZYME E1"/>
    <property type="match status" value="1"/>
</dbReference>
<dbReference type="Proteomes" id="UP000014854">
    <property type="component" value="Unassembled WGS sequence"/>
</dbReference>
<dbReference type="Gene3D" id="3.40.50.720">
    <property type="entry name" value="NAD(P)-binding Rossmann-like Domain"/>
    <property type="match status" value="1"/>
</dbReference>
<accession>S7HW85</accession>
<dbReference type="SUPFAM" id="SSF69572">
    <property type="entry name" value="Activating enzymes of the ubiquitin-like proteins"/>
    <property type="match status" value="1"/>
</dbReference>
<protein>
    <submittedName>
        <fullName evidence="3">Sulfur carrier protein adenylyltransferase ThiF</fullName>
    </submittedName>
</protein>
<dbReference type="GO" id="GO:0008146">
    <property type="term" value="F:sulfotransferase activity"/>
    <property type="evidence" value="ECO:0007669"/>
    <property type="project" value="TreeGrafter"/>
</dbReference>
<sequence>MLSDEQFVRYQRQISLTEIGELGQQKLLNGRVLVVGCGGLGTAAAQYLAAAGVDHLVIADDDCVELSNLHRQLAYRVTQLKQPKVVALAQTLAAINPECRVRTVQRRMDSNVLSLEVSQADIVLDCCDNLETRHAINAACFAARKPLISGSAIGWEGQLVAFDFANQPIGCYRCLVPDDVTPTSGRCTDLGVMGPVVGSIGNLQALMAMQWLLQLNNFQSHQVMRFDGLTMQWQKWRLLNDPDCSLCSASQSDHCQTTSQASLINEDVL</sequence>
<dbReference type="InterPro" id="IPR035985">
    <property type="entry name" value="Ubiquitin-activating_enz"/>
</dbReference>
<gene>
    <name evidence="3" type="ORF">L910_2421</name>
</gene>
<dbReference type="InterPro" id="IPR000594">
    <property type="entry name" value="ThiF_NAD_FAD-bd"/>
</dbReference>
<comment type="similarity">
    <text evidence="1">Belongs to the HesA/MoeB/ThiF family.</text>
</comment>
<dbReference type="GO" id="GO:0008641">
    <property type="term" value="F:ubiquitin-like modifier activating enzyme activity"/>
    <property type="evidence" value="ECO:0007669"/>
    <property type="project" value="InterPro"/>
</dbReference>
<dbReference type="PATRIC" id="fig|1336752.4.peg.4093"/>
<evidence type="ECO:0000313" key="3">
    <source>
        <dbReference type="EMBL" id="EPP20029.1"/>
    </source>
</evidence>
<dbReference type="CDD" id="cd00757">
    <property type="entry name" value="ThiF_MoeB_HesA_family"/>
    <property type="match status" value="1"/>
</dbReference>
<dbReference type="GO" id="GO:0016779">
    <property type="term" value="F:nucleotidyltransferase activity"/>
    <property type="evidence" value="ECO:0007669"/>
    <property type="project" value="UniProtKB-KW"/>
</dbReference>
<keyword evidence="3" id="KW-0548">Nucleotidyltransferase</keyword>
<dbReference type="EMBL" id="ASXS01000024">
    <property type="protein sequence ID" value="EPP20029.1"/>
    <property type="molecule type" value="Genomic_DNA"/>
</dbReference>
<dbReference type="InterPro" id="IPR045886">
    <property type="entry name" value="ThiF/MoeB/HesA"/>
</dbReference>
<keyword evidence="3" id="KW-0808">Transferase</keyword>
<dbReference type="PANTHER" id="PTHR10953:SF240">
    <property type="entry name" value="SULFUR CARRIER PROTEIN THIS ADENYLYLTRANSFERASE"/>
    <property type="match status" value="1"/>
</dbReference>
<dbReference type="GO" id="GO:0005829">
    <property type="term" value="C:cytosol"/>
    <property type="evidence" value="ECO:0007669"/>
    <property type="project" value="TreeGrafter"/>
</dbReference>
<feature type="domain" description="THIF-type NAD/FAD binding fold" evidence="2">
    <location>
        <begin position="10"/>
        <end position="245"/>
    </location>
</feature>
<dbReference type="GO" id="GO:0004792">
    <property type="term" value="F:thiosulfate-cyanide sulfurtransferase activity"/>
    <property type="evidence" value="ECO:0007669"/>
    <property type="project" value="TreeGrafter"/>
</dbReference>
<name>S7HW85_VIBFL</name>
<proteinExistence type="inferred from homology"/>
<evidence type="ECO:0000313" key="4">
    <source>
        <dbReference type="Proteomes" id="UP000014854"/>
    </source>
</evidence>
<comment type="caution">
    <text evidence="3">The sequence shown here is derived from an EMBL/GenBank/DDBJ whole genome shotgun (WGS) entry which is preliminary data.</text>
</comment>
<dbReference type="FunFam" id="3.40.50.720:FF:000080">
    <property type="entry name" value="Thiazole biosynthesis adenylyltransferase ThiF"/>
    <property type="match status" value="1"/>
</dbReference>
<dbReference type="RefSeq" id="WP_020331861.1">
    <property type="nucleotide sequence ID" value="NZ_ASXS01000024.1"/>
</dbReference>
<organism evidence="3 4">
    <name type="scientific">Vibrio fluvialis PG41</name>
    <dbReference type="NCBI Taxonomy" id="1336752"/>
    <lineage>
        <taxon>Bacteria</taxon>
        <taxon>Pseudomonadati</taxon>
        <taxon>Pseudomonadota</taxon>
        <taxon>Gammaproteobacteria</taxon>
        <taxon>Vibrionales</taxon>
        <taxon>Vibrionaceae</taxon>
        <taxon>Vibrio</taxon>
    </lineage>
</organism>
<evidence type="ECO:0000259" key="2">
    <source>
        <dbReference type="Pfam" id="PF00899"/>
    </source>
</evidence>